<feature type="domain" description="HTH myb-type" evidence="6">
    <location>
        <begin position="134"/>
        <end position="181"/>
    </location>
</feature>
<feature type="compositionally biased region" description="Polar residues" evidence="3">
    <location>
        <begin position="641"/>
        <end position="650"/>
    </location>
</feature>
<feature type="region of interest" description="Disordered" evidence="3">
    <location>
        <begin position="1025"/>
        <end position="1087"/>
    </location>
</feature>
<dbReference type="PANTHER" id="PTHR13992">
    <property type="entry name" value="NUCLEAR RECEPTOR CO-REPRESSOR RELATED NCOR"/>
    <property type="match status" value="1"/>
</dbReference>
<dbReference type="InterPro" id="IPR017930">
    <property type="entry name" value="Myb_dom"/>
</dbReference>
<dbReference type="InterPro" id="IPR051571">
    <property type="entry name" value="N-CoR_corepressor"/>
</dbReference>
<feature type="compositionally biased region" description="Polar residues" evidence="3">
    <location>
        <begin position="1025"/>
        <end position="1041"/>
    </location>
</feature>
<feature type="region of interest" description="Disordered" evidence="3">
    <location>
        <begin position="514"/>
        <end position="650"/>
    </location>
</feature>
<feature type="region of interest" description="Disordered" evidence="3">
    <location>
        <begin position="1130"/>
        <end position="1190"/>
    </location>
</feature>
<dbReference type="GO" id="GO:0005654">
    <property type="term" value="C:nucleoplasm"/>
    <property type="evidence" value="ECO:0007669"/>
    <property type="project" value="UniProtKB-ARBA"/>
</dbReference>
<dbReference type="PROSITE" id="PS51294">
    <property type="entry name" value="HTH_MYB"/>
    <property type="match status" value="1"/>
</dbReference>
<feature type="domain" description="Myb-like" evidence="4">
    <location>
        <begin position="134"/>
        <end position="173"/>
    </location>
</feature>
<evidence type="ECO:0000313" key="8">
    <source>
        <dbReference type="Proteomes" id="UP001372834"/>
    </source>
</evidence>
<evidence type="ECO:0000256" key="3">
    <source>
        <dbReference type="SAM" id="MobiDB-lite"/>
    </source>
</evidence>
<feature type="compositionally biased region" description="Basic and acidic residues" evidence="3">
    <location>
        <begin position="1135"/>
        <end position="1153"/>
    </location>
</feature>
<evidence type="ECO:0000256" key="1">
    <source>
        <dbReference type="ARBA" id="ARBA00004123"/>
    </source>
</evidence>
<evidence type="ECO:0008006" key="9">
    <source>
        <dbReference type="Google" id="ProtNLM"/>
    </source>
</evidence>
<feature type="domain" description="SANT" evidence="5">
    <location>
        <begin position="130"/>
        <end position="181"/>
    </location>
</feature>
<feature type="compositionally biased region" description="Low complexity" evidence="3">
    <location>
        <begin position="982"/>
        <end position="1003"/>
    </location>
</feature>
<feature type="compositionally biased region" description="Basic and acidic residues" evidence="3">
    <location>
        <begin position="1247"/>
        <end position="1256"/>
    </location>
</feature>
<feature type="region of interest" description="Disordered" evidence="3">
    <location>
        <begin position="196"/>
        <end position="324"/>
    </location>
</feature>
<feature type="compositionally biased region" description="Polar residues" evidence="3">
    <location>
        <begin position="1314"/>
        <end position="1331"/>
    </location>
</feature>
<feature type="region of interest" description="Disordered" evidence="3">
    <location>
        <begin position="667"/>
        <end position="881"/>
    </location>
</feature>
<feature type="compositionally biased region" description="Basic and acidic residues" evidence="3">
    <location>
        <begin position="782"/>
        <end position="804"/>
    </location>
</feature>
<dbReference type="GO" id="GO:0032991">
    <property type="term" value="C:protein-containing complex"/>
    <property type="evidence" value="ECO:0007669"/>
    <property type="project" value="UniProtKB-ARBA"/>
</dbReference>
<feature type="compositionally biased region" description="Low complexity" evidence="3">
    <location>
        <begin position="484"/>
        <end position="494"/>
    </location>
</feature>
<organism evidence="7 8">
    <name type="scientific">Polyplax serrata</name>
    <name type="common">Common mouse louse</name>
    <dbReference type="NCBI Taxonomy" id="468196"/>
    <lineage>
        <taxon>Eukaryota</taxon>
        <taxon>Metazoa</taxon>
        <taxon>Ecdysozoa</taxon>
        <taxon>Arthropoda</taxon>
        <taxon>Hexapoda</taxon>
        <taxon>Insecta</taxon>
        <taxon>Pterygota</taxon>
        <taxon>Neoptera</taxon>
        <taxon>Paraneoptera</taxon>
        <taxon>Psocodea</taxon>
        <taxon>Troctomorpha</taxon>
        <taxon>Phthiraptera</taxon>
        <taxon>Anoplura</taxon>
        <taxon>Polyplacidae</taxon>
        <taxon>Polyplax</taxon>
    </lineage>
</organism>
<name>A0AAN8S9Y4_POLSC</name>
<evidence type="ECO:0000313" key="7">
    <source>
        <dbReference type="EMBL" id="KAK6636595.1"/>
    </source>
</evidence>
<dbReference type="CDD" id="cd00167">
    <property type="entry name" value="SANT"/>
    <property type="match status" value="1"/>
</dbReference>
<dbReference type="Gene3D" id="1.20.58.1880">
    <property type="match status" value="1"/>
</dbReference>
<feature type="compositionally biased region" description="Basic and acidic residues" evidence="3">
    <location>
        <begin position="849"/>
        <end position="874"/>
    </location>
</feature>
<evidence type="ECO:0000259" key="6">
    <source>
        <dbReference type="PROSITE" id="PS51294"/>
    </source>
</evidence>
<feature type="region of interest" description="Disordered" evidence="3">
    <location>
        <begin position="1298"/>
        <end position="1348"/>
    </location>
</feature>
<feature type="compositionally biased region" description="Polar residues" evidence="3">
    <location>
        <begin position="731"/>
        <end position="752"/>
    </location>
</feature>
<comment type="caution">
    <text evidence="7">The sequence shown here is derived from an EMBL/GenBank/DDBJ whole genome shotgun (WGS) entry which is preliminary data.</text>
</comment>
<reference evidence="7 8" key="1">
    <citation type="submission" date="2023-10" db="EMBL/GenBank/DDBJ databases">
        <title>Genomes of two closely related lineages of the louse Polyplax serrata with different host specificities.</title>
        <authorList>
            <person name="Martinu J."/>
            <person name="Tarabai H."/>
            <person name="Stefka J."/>
            <person name="Hypsa V."/>
        </authorList>
    </citation>
    <scope>NUCLEOTIDE SEQUENCE [LARGE SCALE GENOMIC DNA]</scope>
    <source>
        <strain evidence="7">HR10_N</strain>
    </source>
</reference>
<dbReference type="SUPFAM" id="SSF46689">
    <property type="entry name" value="Homeodomain-like"/>
    <property type="match status" value="1"/>
</dbReference>
<proteinExistence type="inferred from homology"/>
<feature type="region of interest" description="Disordered" evidence="3">
    <location>
        <begin position="1203"/>
        <end position="1256"/>
    </location>
</feature>
<dbReference type="GO" id="GO:0006357">
    <property type="term" value="P:regulation of transcription by RNA polymerase II"/>
    <property type="evidence" value="ECO:0007669"/>
    <property type="project" value="TreeGrafter"/>
</dbReference>
<feature type="region of interest" description="Disordered" evidence="3">
    <location>
        <begin position="472"/>
        <end position="497"/>
    </location>
</feature>
<feature type="compositionally biased region" description="Basic and acidic residues" evidence="3">
    <location>
        <begin position="957"/>
        <end position="968"/>
    </location>
</feature>
<accession>A0AAN8S9Y4</accession>
<comment type="similarity">
    <text evidence="2">Belongs to the N-CoR nuclear receptor corepressors family.</text>
</comment>
<protein>
    <recommendedName>
        <fullName evidence="9">Nuclear receptor corepressor 1</fullName>
    </recommendedName>
</protein>
<dbReference type="PROSITE" id="PS51293">
    <property type="entry name" value="SANT"/>
    <property type="match status" value="1"/>
</dbReference>
<dbReference type="InterPro" id="IPR017884">
    <property type="entry name" value="SANT_dom"/>
</dbReference>
<gene>
    <name evidence="7" type="ORF">RUM43_010257</name>
</gene>
<feature type="compositionally biased region" description="Basic and acidic residues" evidence="3">
    <location>
        <begin position="1203"/>
        <end position="1215"/>
    </location>
</feature>
<evidence type="ECO:0000256" key="2">
    <source>
        <dbReference type="ARBA" id="ARBA00010097"/>
    </source>
</evidence>
<feature type="compositionally biased region" description="Low complexity" evidence="3">
    <location>
        <begin position="599"/>
        <end position="637"/>
    </location>
</feature>
<dbReference type="SMART" id="SM00717">
    <property type="entry name" value="SANT"/>
    <property type="match status" value="1"/>
</dbReference>
<dbReference type="PROSITE" id="PS50090">
    <property type="entry name" value="MYB_LIKE"/>
    <property type="match status" value="1"/>
</dbReference>
<dbReference type="Pfam" id="PF00249">
    <property type="entry name" value="Myb_DNA-binding"/>
    <property type="match status" value="1"/>
</dbReference>
<sequence>MPGDKGGSHPCVVCKAIIETFTHSRPLPRSHASEYGLSEDDIPPGGRVCNTCRCKAVRSRCTTCPIPTCPNAKGRVKRLRGLPSKWSELSAELKDPIIAEFQIPPNVTKCCSACFNRISRRLAPHVASEEETLRWTEEETDALKRGLKEHGTSWTQVADKVGTKTHHQCKSFYFNCRKKLGLDLLVQEYNKAHLGEDRKPAVTDEEESGSSTSSCDEMPPGPHDSSDTASACSPGRGAESIGPAGKEVMLRPPETTVTCEPRPEKDYDSSATETADEGQGGGDGENTYPHLPGTSITAVPPGGQHHHHHHSQQQNGPISSPPRTVKDLMANVIEKSLMKTPGVSVSCSAPPTISSILKTDHRDLAFVKRSGSDSLATLSIVNSHDRNQESLSPSIVNQSSDLPKEGIVVVQVQQALKERREPEPETLDLSIKKRDCSSGYQNSPSHHFNMPPLCKGGTSVYPRVGEQHYYHHSHPVSDQNRTLSKSPSVFSSSSVTPHLVMSHARQPHAKIAKSPLPTIQSKLSPKLVSGPPGAKGGSITHGTPLQGGPRYEGLLRQIPPQQTHKEGGSITQGTPVHHGSHLGPSDKRQPLNYEYFKRSSPAGNPSPSNPGQPVSSSYPYGSSPGQSSTSSGFSSPYPSNPARQPTSYPIEQQLSSRQIIMSDYITSQQMHGQRRVAISGSEKQDSPSPRGGVGISSPLYYNSPPGGMYLPSRSPVDSSTPPPLRQGVIQRHNTIPTSQGQSRPPSGGNSAGKSHYPPPGHEAFSSLVEAAVQQPSLPVPSVEKRTHSSEKSMMSHREAHHEGLGKTMVDSLSSSRIIDHPSRVSGNEVGGRLSVDQQRLGDQQRLARQNHERERFAQEQRFQAAREREREREQMQMQQQIQIQRQQQARIEYETRQQRLEQQARLDYENKSRMEQIRLENARIEQQQQQQQSRLDYEKQRHQQQLAAFLDAQQRASSEREERDREATRILVGGFQRDRISRPNSDSPSQPSRNQSNSGSQSNRGDDSTMTAASLIDAIITHQINQSSSETGSQNSQNQGPATRPGDRLFQGFHRDGPPQHVETNGKVSPMKRIPSPTERESSGKPLTLGEHIESIITKDFNRGSYPLQYHVPSEGIPLGDQLNWKLRRSGVPPKESEQPRETHSEKGDERQIIRIAQSQPGASKSFHEPVSPPEQWGGRYYPDKPSHLSPLDYVKNRIVEVMRTSEDKDTEEKTTTMVGSGGVGPGSGSTSSKERSDSPGDMVPEETAKQQDNELNKLVVFNTSAVTSSSSSSPFVPPTSSTYAYPFSALSVHAMTAANARSPTPSKPVVSAPLTTAVTKEETAASQRNSEPAPLLSAQYEPLSDED</sequence>
<dbReference type="Proteomes" id="UP001372834">
    <property type="component" value="Unassembled WGS sequence"/>
</dbReference>
<dbReference type="EMBL" id="JAWJWE010000004">
    <property type="protein sequence ID" value="KAK6636595.1"/>
    <property type="molecule type" value="Genomic_DNA"/>
</dbReference>
<feature type="region of interest" description="Disordered" evidence="3">
    <location>
        <begin position="952"/>
        <end position="1008"/>
    </location>
</feature>
<dbReference type="InterPro" id="IPR009057">
    <property type="entry name" value="Homeodomain-like_sf"/>
</dbReference>
<dbReference type="PANTHER" id="PTHR13992:SF39">
    <property type="entry name" value="SMRTER, ISOFORM G"/>
    <property type="match status" value="1"/>
</dbReference>
<comment type="subcellular location">
    <subcellularLocation>
        <location evidence="1">Nucleus</location>
    </subcellularLocation>
</comment>
<evidence type="ECO:0000259" key="4">
    <source>
        <dbReference type="PROSITE" id="PS50090"/>
    </source>
</evidence>
<evidence type="ECO:0000259" key="5">
    <source>
        <dbReference type="PROSITE" id="PS51293"/>
    </source>
</evidence>
<dbReference type="InterPro" id="IPR001005">
    <property type="entry name" value="SANT/Myb"/>
</dbReference>
<dbReference type="GO" id="GO:0000785">
    <property type="term" value="C:chromatin"/>
    <property type="evidence" value="ECO:0007669"/>
    <property type="project" value="TreeGrafter"/>
</dbReference>